<keyword evidence="4 9" id="KW-0132">Cell division</keyword>
<dbReference type="PROSITE" id="PS51779">
    <property type="entry name" value="POTRA"/>
    <property type="match status" value="1"/>
</dbReference>
<evidence type="ECO:0000256" key="7">
    <source>
        <dbReference type="ARBA" id="ARBA00023136"/>
    </source>
</evidence>
<gene>
    <name evidence="9" type="primary">ftsQ</name>
    <name evidence="11" type="ORF">C6P64_00735</name>
</gene>
<organism evidence="11 12">
    <name type="scientific">Malikia granosa</name>
    <dbReference type="NCBI Taxonomy" id="263067"/>
    <lineage>
        <taxon>Bacteria</taxon>
        <taxon>Pseudomonadati</taxon>
        <taxon>Pseudomonadota</taxon>
        <taxon>Betaproteobacteria</taxon>
        <taxon>Burkholderiales</taxon>
        <taxon>Comamonadaceae</taxon>
        <taxon>Malikia</taxon>
    </lineage>
</organism>
<keyword evidence="7 9" id="KW-0472">Membrane</keyword>
<keyword evidence="3 9" id="KW-0997">Cell inner membrane</keyword>
<comment type="caution">
    <text evidence="11">The sequence shown here is derived from an EMBL/GenBank/DDBJ whole genome shotgun (WGS) entry which is preliminary data.</text>
</comment>
<evidence type="ECO:0000313" key="12">
    <source>
        <dbReference type="Proteomes" id="UP000238589"/>
    </source>
</evidence>
<keyword evidence="5 9" id="KW-0812">Transmembrane</keyword>
<dbReference type="PANTHER" id="PTHR35851">
    <property type="entry name" value="CELL DIVISION PROTEIN FTSQ"/>
    <property type="match status" value="1"/>
</dbReference>
<evidence type="ECO:0000256" key="3">
    <source>
        <dbReference type="ARBA" id="ARBA00022519"/>
    </source>
</evidence>
<dbReference type="GO" id="GO:0043093">
    <property type="term" value="P:FtsZ-dependent cytokinesis"/>
    <property type="evidence" value="ECO:0007669"/>
    <property type="project" value="UniProtKB-UniRule"/>
</dbReference>
<keyword evidence="6 9" id="KW-1133">Transmembrane helix</keyword>
<dbReference type="Gene3D" id="3.10.20.310">
    <property type="entry name" value="membrane protein fhac"/>
    <property type="match status" value="1"/>
</dbReference>
<dbReference type="GO" id="GO:0032153">
    <property type="term" value="C:cell division site"/>
    <property type="evidence" value="ECO:0007669"/>
    <property type="project" value="UniProtKB-UniRule"/>
</dbReference>
<dbReference type="InterPro" id="IPR045335">
    <property type="entry name" value="FtsQ_C_sf"/>
</dbReference>
<dbReference type="Proteomes" id="UP000238589">
    <property type="component" value="Unassembled WGS sequence"/>
</dbReference>
<dbReference type="GO" id="GO:0005886">
    <property type="term" value="C:plasma membrane"/>
    <property type="evidence" value="ECO:0007669"/>
    <property type="project" value="UniProtKB-SubCell"/>
</dbReference>
<comment type="subcellular location">
    <subcellularLocation>
        <location evidence="9">Cell inner membrane</location>
        <topology evidence="9">Single-pass type II membrane protein</topology>
    </subcellularLocation>
    <subcellularLocation>
        <location evidence="1">Membrane</location>
    </subcellularLocation>
    <text evidence="9">Localizes to the division septum.</text>
</comment>
<evidence type="ECO:0000256" key="8">
    <source>
        <dbReference type="ARBA" id="ARBA00023306"/>
    </source>
</evidence>
<protein>
    <recommendedName>
        <fullName evidence="9">Cell division protein FtsQ</fullName>
    </recommendedName>
</protein>
<dbReference type="GO" id="GO:0090529">
    <property type="term" value="P:cell septum assembly"/>
    <property type="evidence" value="ECO:0007669"/>
    <property type="project" value="InterPro"/>
</dbReference>
<proteinExistence type="inferred from homology"/>
<feature type="domain" description="POTRA" evidence="10">
    <location>
        <begin position="43"/>
        <end position="112"/>
    </location>
</feature>
<dbReference type="Pfam" id="PF08478">
    <property type="entry name" value="POTRA_1"/>
    <property type="match status" value="1"/>
</dbReference>
<comment type="subunit">
    <text evidence="9">Part of a complex composed of FtsB, FtsL and FtsQ.</text>
</comment>
<dbReference type="Gene3D" id="3.40.50.11690">
    <property type="entry name" value="Cell division protein FtsQ/DivIB"/>
    <property type="match status" value="1"/>
</dbReference>
<evidence type="ECO:0000313" key="11">
    <source>
        <dbReference type="EMBL" id="PRD67018.1"/>
    </source>
</evidence>
<keyword evidence="2 9" id="KW-1003">Cell membrane</keyword>
<evidence type="ECO:0000256" key="1">
    <source>
        <dbReference type="ARBA" id="ARBA00004370"/>
    </source>
</evidence>
<dbReference type="HAMAP" id="MF_00911">
    <property type="entry name" value="FtsQ_subfam"/>
    <property type="match status" value="1"/>
</dbReference>
<evidence type="ECO:0000256" key="2">
    <source>
        <dbReference type="ARBA" id="ARBA00022475"/>
    </source>
</evidence>
<dbReference type="RefSeq" id="WP_105746682.1">
    <property type="nucleotide sequence ID" value="NZ_PVLQ01000007.1"/>
</dbReference>
<dbReference type="PANTHER" id="PTHR35851:SF1">
    <property type="entry name" value="CELL DIVISION PROTEIN FTSQ"/>
    <property type="match status" value="1"/>
</dbReference>
<dbReference type="InterPro" id="IPR013685">
    <property type="entry name" value="POTRA_FtsQ_type"/>
</dbReference>
<dbReference type="Pfam" id="PF03799">
    <property type="entry name" value="FtsQ_DivIB_C"/>
    <property type="match status" value="1"/>
</dbReference>
<name>A0A2S9K9A6_9BURK</name>
<accession>A0A2S9K9A6</accession>
<dbReference type="InterPro" id="IPR034746">
    <property type="entry name" value="POTRA"/>
</dbReference>
<sequence>MASRSALPFDVRIMNGLASALFLSVALAALGTAVWWVAHHPSWSLGRIVVDGEVEHQSEEGVRAYLAPQLRGSFLTLDLQEVKRLFETLPWVRQAVVRREFPNRLHVTLQEHEAVAWWGEAGGGKLVNRQGAVFEADPDPGHAQAESWPELVGPEGGSDRVYALYRQLQPVLQPLGQPLSQLELGASGHWQARLAGGTQIELGRGSEAELLARAERFSSTLPELMTRYGGRALEAADLRYPDGYAVRMRGVQTVSDDKAAAALAARVRKK</sequence>
<keyword evidence="8 9" id="KW-0131">Cell cycle</keyword>
<comment type="function">
    <text evidence="9">Essential cell division protein. May link together the upstream cell division proteins, which are predominantly cytoplasmic, with the downstream cell division proteins, which are predominantly periplasmic. May control correct divisome assembly.</text>
</comment>
<dbReference type="AlphaFoldDB" id="A0A2S9K9A6"/>
<comment type="similarity">
    <text evidence="9">Belongs to the FtsQ/DivIB family. FtsQ subfamily.</text>
</comment>
<evidence type="ECO:0000259" key="10">
    <source>
        <dbReference type="PROSITE" id="PS51779"/>
    </source>
</evidence>
<evidence type="ECO:0000256" key="9">
    <source>
        <dbReference type="HAMAP-Rule" id="MF_00911"/>
    </source>
</evidence>
<keyword evidence="12" id="KW-1185">Reference proteome</keyword>
<dbReference type="EMBL" id="PVLQ01000007">
    <property type="protein sequence ID" value="PRD67018.1"/>
    <property type="molecule type" value="Genomic_DNA"/>
</dbReference>
<evidence type="ECO:0000256" key="5">
    <source>
        <dbReference type="ARBA" id="ARBA00022692"/>
    </source>
</evidence>
<reference evidence="11 12" key="1">
    <citation type="submission" date="2018-03" db="EMBL/GenBank/DDBJ databases">
        <title>Comparative genomics illustrates the genes involved in a hyperalkaliphilic mechanisms of Serpentinomonas isolated from highly-alkaline calcium-rich serpentinized springs.</title>
        <authorList>
            <person name="Suzuki S."/>
            <person name="Ishii S."/>
            <person name="Walworth N."/>
            <person name="Bird L."/>
            <person name="Kuenen J.G."/>
            <person name="Nealson K.H."/>
        </authorList>
    </citation>
    <scope>NUCLEOTIDE SEQUENCE [LARGE SCALE GENOMIC DNA]</scope>
    <source>
        <strain evidence="11 12">P1</strain>
    </source>
</reference>
<evidence type="ECO:0000256" key="4">
    <source>
        <dbReference type="ARBA" id="ARBA00022618"/>
    </source>
</evidence>
<evidence type="ECO:0000256" key="6">
    <source>
        <dbReference type="ARBA" id="ARBA00022989"/>
    </source>
</evidence>
<dbReference type="InterPro" id="IPR005548">
    <property type="entry name" value="Cell_div_FtsQ/DivIB_C"/>
</dbReference>
<dbReference type="InterPro" id="IPR026579">
    <property type="entry name" value="FtsQ"/>
</dbReference>
<dbReference type="OrthoDB" id="9790370at2"/>